<proteinExistence type="predicted"/>
<protein>
    <submittedName>
        <fullName evidence="2">SH2 domain-containing protein</fullName>
    </submittedName>
</protein>
<reference evidence="2" key="1">
    <citation type="submission" date="2022-11" db="UniProtKB">
        <authorList>
            <consortium name="WormBaseParasite"/>
        </authorList>
    </citation>
    <scope>IDENTIFICATION</scope>
</reference>
<organism evidence="1 2">
    <name type="scientific">Panagrolaimus sp. ES5</name>
    <dbReference type="NCBI Taxonomy" id="591445"/>
    <lineage>
        <taxon>Eukaryota</taxon>
        <taxon>Metazoa</taxon>
        <taxon>Ecdysozoa</taxon>
        <taxon>Nematoda</taxon>
        <taxon>Chromadorea</taxon>
        <taxon>Rhabditida</taxon>
        <taxon>Tylenchina</taxon>
        <taxon>Panagrolaimomorpha</taxon>
        <taxon>Panagrolaimoidea</taxon>
        <taxon>Panagrolaimidae</taxon>
        <taxon>Panagrolaimus</taxon>
    </lineage>
</organism>
<dbReference type="WBParaSite" id="ES5_v2.g14857.t1">
    <property type="protein sequence ID" value="ES5_v2.g14857.t1"/>
    <property type="gene ID" value="ES5_v2.g14857"/>
</dbReference>
<evidence type="ECO:0000313" key="1">
    <source>
        <dbReference type="Proteomes" id="UP000887579"/>
    </source>
</evidence>
<sequence length="243" mass="27318">MMEEEHYDTPWEYKTRLINALRPRPHSSNIVMPSCSGEQAQFENNLNNHKSMIIRTSESGSPSSPPQAKFLKKTSNFKEAFPSTNNSATPDLGQSRRRRTEIPSAATVTATGTDYPYIKNVTNSRSSSGVAASLAKKLPHEDELIHENIDRLEAEYLLSARKIGDFLLRKRQEGNLALSLKASEGVLHIKLEKRENNHWVLGEGPQFPSITGCLRFYYRKALPIRGSEHVVLRSPLLATLPVH</sequence>
<evidence type="ECO:0000313" key="2">
    <source>
        <dbReference type="WBParaSite" id="ES5_v2.g14857.t1"/>
    </source>
</evidence>
<accession>A0AC34FCK4</accession>
<dbReference type="Proteomes" id="UP000887579">
    <property type="component" value="Unplaced"/>
</dbReference>
<name>A0AC34FCK4_9BILA</name>